<evidence type="ECO:0000256" key="3">
    <source>
        <dbReference type="ARBA" id="ARBA00022833"/>
    </source>
</evidence>
<evidence type="ECO:0000256" key="2">
    <source>
        <dbReference type="ARBA" id="ARBA00022771"/>
    </source>
</evidence>
<dbReference type="Pfam" id="PF01753">
    <property type="entry name" value="zf-MYND"/>
    <property type="match status" value="1"/>
</dbReference>
<dbReference type="InterPro" id="IPR002893">
    <property type="entry name" value="Znf_MYND"/>
</dbReference>
<organism evidence="6 7">
    <name type="scientific">Somion occarium</name>
    <dbReference type="NCBI Taxonomy" id="3059160"/>
    <lineage>
        <taxon>Eukaryota</taxon>
        <taxon>Fungi</taxon>
        <taxon>Dikarya</taxon>
        <taxon>Basidiomycota</taxon>
        <taxon>Agaricomycotina</taxon>
        <taxon>Agaricomycetes</taxon>
        <taxon>Polyporales</taxon>
        <taxon>Cerrenaceae</taxon>
        <taxon>Somion</taxon>
    </lineage>
</organism>
<name>A0ABP1ECM9_9APHY</name>
<dbReference type="PROSITE" id="PS50865">
    <property type="entry name" value="ZF_MYND_2"/>
    <property type="match status" value="1"/>
</dbReference>
<proteinExistence type="predicted"/>
<accession>A0ABP1ECM9</accession>
<dbReference type="Proteomes" id="UP001497453">
    <property type="component" value="Chromosome 9"/>
</dbReference>
<dbReference type="Gene3D" id="6.10.140.2220">
    <property type="match status" value="1"/>
</dbReference>
<keyword evidence="7" id="KW-1185">Reference proteome</keyword>
<sequence>MNLRKIETGEPLKIPEGKFDRSCANRPQCNVSTVGGNPVKFFTCAGCKCEFYCSKACQKEHWPIHKVRCKQTQEEISRLKRVNPAVMRSDVTPAQMYEELPSFRKHFDMAIFACGINALRSQLGDNPKKWHTYYLLIQLRRLVGDLSDRPRWARFAVARVHVRPATDLGIRSFKSLIGNVIIQQDRDSNNGGEVVEWQKYENKYGHFFCSIGIPAVDRPGINGLVSLVTGQSCDICFTKEEFDGVEKISNWEGFLIAAVESKSQKARKAG</sequence>
<evidence type="ECO:0000313" key="6">
    <source>
        <dbReference type="EMBL" id="CAL1716952.1"/>
    </source>
</evidence>
<keyword evidence="1" id="KW-0479">Metal-binding</keyword>
<feature type="domain" description="MYND-type" evidence="5">
    <location>
        <begin position="20"/>
        <end position="69"/>
    </location>
</feature>
<keyword evidence="2 4" id="KW-0863">Zinc-finger</keyword>
<dbReference type="SUPFAM" id="SSF144232">
    <property type="entry name" value="HIT/MYND zinc finger-like"/>
    <property type="match status" value="1"/>
</dbReference>
<evidence type="ECO:0000259" key="5">
    <source>
        <dbReference type="PROSITE" id="PS50865"/>
    </source>
</evidence>
<keyword evidence="3" id="KW-0862">Zinc</keyword>
<evidence type="ECO:0000256" key="1">
    <source>
        <dbReference type="ARBA" id="ARBA00022723"/>
    </source>
</evidence>
<evidence type="ECO:0000256" key="4">
    <source>
        <dbReference type="PROSITE-ProRule" id="PRU00134"/>
    </source>
</evidence>
<protein>
    <recommendedName>
        <fullName evidence="5">MYND-type domain-containing protein</fullName>
    </recommendedName>
</protein>
<reference evidence="7" key="1">
    <citation type="submission" date="2024-04" db="EMBL/GenBank/DDBJ databases">
        <authorList>
            <person name="Shaw F."/>
            <person name="Minotto A."/>
        </authorList>
    </citation>
    <scope>NUCLEOTIDE SEQUENCE [LARGE SCALE GENOMIC DNA]</scope>
</reference>
<dbReference type="EMBL" id="OZ037952">
    <property type="protein sequence ID" value="CAL1716952.1"/>
    <property type="molecule type" value="Genomic_DNA"/>
</dbReference>
<gene>
    <name evidence="6" type="ORF">GFSPODELE1_LOCUS10977</name>
</gene>
<evidence type="ECO:0000313" key="7">
    <source>
        <dbReference type="Proteomes" id="UP001497453"/>
    </source>
</evidence>